<dbReference type="PANTHER" id="PTHR21016">
    <property type="entry name" value="BETA-AMYLOID BINDING PROTEIN-RELATED"/>
    <property type="match status" value="1"/>
</dbReference>
<dbReference type="InterPro" id="IPR050932">
    <property type="entry name" value="TM2D1-3-like"/>
</dbReference>
<dbReference type="InterPro" id="IPR007829">
    <property type="entry name" value="TM2"/>
</dbReference>
<dbReference type="AlphaFoldDB" id="A0AAN9AHE6"/>
<organism evidence="11 12">
    <name type="scientific">Halocaridina rubra</name>
    <name type="common">Hawaiian red shrimp</name>
    <dbReference type="NCBI Taxonomy" id="373956"/>
    <lineage>
        <taxon>Eukaryota</taxon>
        <taxon>Metazoa</taxon>
        <taxon>Ecdysozoa</taxon>
        <taxon>Arthropoda</taxon>
        <taxon>Crustacea</taxon>
        <taxon>Multicrustacea</taxon>
        <taxon>Malacostraca</taxon>
        <taxon>Eumalacostraca</taxon>
        <taxon>Eucarida</taxon>
        <taxon>Decapoda</taxon>
        <taxon>Pleocyemata</taxon>
        <taxon>Caridea</taxon>
        <taxon>Atyoidea</taxon>
        <taxon>Atyidae</taxon>
        <taxon>Halocaridina</taxon>
    </lineage>
</organism>
<evidence type="ECO:0000256" key="3">
    <source>
        <dbReference type="ARBA" id="ARBA00022692"/>
    </source>
</evidence>
<evidence type="ECO:0000256" key="7">
    <source>
        <dbReference type="ARBA" id="ARBA00023180"/>
    </source>
</evidence>
<evidence type="ECO:0000256" key="8">
    <source>
        <dbReference type="SAM" id="Phobius"/>
    </source>
</evidence>
<feature type="transmembrane region" description="Helical" evidence="8">
    <location>
        <begin position="194"/>
        <end position="214"/>
    </location>
</feature>
<evidence type="ECO:0000256" key="4">
    <source>
        <dbReference type="ARBA" id="ARBA00022729"/>
    </source>
</evidence>
<evidence type="ECO:0000313" key="11">
    <source>
        <dbReference type="EMBL" id="KAK7086985.1"/>
    </source>
</evidence>
<proteinExistence type="inferred from homology"/>
<evidence type="ECO:0000256" key="6">
    <source>
        <dbReference type="ARBA" id="ARBA00023136"/>
    </source>
</evidence>
<dbReference type="Pfam" id="PF05154">
    <property type="entry name" value="TM2"/>
    <property type="match status" value="1"/>
</dbReference>
<comment type="caution">
    <text evidence="11">The sequence shown here is derived from an EMBL/GenBank/DDBJ whole genome shotgun (WGS) entry which is preliminary data.</text>
</comment>
<feature type="signal peptide" evidence="9">
    <location>
        <begin position="1"/>
        <end position="26"/>
    </location>
</feature>
<evidence type="ECO:0000256" key="9">
    <source>
        <dbReference type="SAM" id="SignalP"/>
    </source>
</evidence>
<evidence type="ECO:0000256" key="1">
    <source>
        <dbReference type="ARBA" id="ARBA00004141"/>
    </source>
</evidence>
<feature type="domain" description="TM2" evidence="10">
    <location>
        <begin position="193"/>
        <end position="241"/>
    </location>
</feature>
<name>A0AAN9AHE6_HALRR</name>
<keyword evidence="6 8" id="KW-0472">Membrane</keyword>
<gene>
    <name evidence="11" type="primary">TM2D3</name>
    <name evidence="11" type="ORF">SK128_006496</name>
</gene>
<comment type="similarity">
    <text evidence="2">Belongs to the TM2 family.</text>
</comment>
<feature type="transmembrane region" description="Helical" evidence="8">
    <location>
        <begin position="226"/>
        <end position="248"/>
    </location>
</feature>
<keyword evidence="4 9" id="KW-0732">Signal</keyword>
<dbReference type="EMBL" id="JAXCGZ010000029">
    <property type="protein sequence ID" value="KAK7086985.1"/>
    <property type="molecule type" value="Genomic_DNA"/>
</dbReference>
<keyword evidence="7" id="KW-0325">Glycoprotein</keyword>
<evidence type="ECO:0000259" key="10">
    <source>
        <dbReference type="Pfam" id="PF05154"/>
    </source>
</evidence>
<evidence type="ECO:0000256" key="2">
    <source>
        <dbReference type="ARBA" id="ARBA00008284"/>
    </source>
</evidence>
<dbReference type="Proteomes" id="UP001381693">
    <property type="component" value="Unassembled WGS sequence"/>
</dbReference>
<evidence type="ECO:0000313" key="12">
    <source>
        <dbReference type="Proteomes" id="UP001381693"/>
    </source>
</evidence>
<keyword evidence="3 8" id="KW-0812">Transmembrane</keyword>
<dbReference type="PANTHER" id="PTHR21016:SF7">
    <property type="entry name" value="TM2 DOMAIN-CONTAINING PROTEIN 3"/>
    <property type="match status" value="1"/>
</dbReference>
<feature type="chain" id="PRO_5042928630" evidence="9">
    <location>
        <begin position="27"/>
        <end position="257"/>
    </location>
</feature>
<sequence>MKHRNFCCLLVVLLSLIYIQIPLVVGIDSQDRDGKDKHIMNGSNNDNPPGNTLTPSSATVATTTLPVPILETCTDRTSYNLHTCQSSEPCNTLPKDCFECKFNCSCVYGQEVAVSCHPKTEQISACKEFNTTMICRYCYQTEPWEHTCEGTDQCQAVSSPREMFTSNCTVRSDVLCMGNRSFPKRLPCNWTSGYKWSTALLLSITLGGFGADRFYLGHWQEGIGKLFSFGGLGVWTIMDVILIAIRYLGPADGSLYI</sequence>
<evidence type="ECO:0000256" key="5">
    <source>
        <dbReference type="ARBA" id="ARBA00022989"/>
    </source>
</evidence>
<dbReference type="GO" id="GO:0016020">
    <property type="term" value="C:membrane"/>
    <property type="evidence" value="ECO:0007669"/>
    <property type="project" value="UniProtKB-SubCell"/>
</dbReference>
<protein>
    <submittedName>
        <fullName evidence="11">TM2 domain-containing protein 3</fullName>
    </submittedName>
</protein>
<keyword evidence="12" id="KW-1185">Reference proteome</keyword>
<keyword evidence="5 8" id="KW-1133">Transmembrane helix</keyword>
<reference evidence="11 12" key="1">
    <citation type="submission" date="2023-11" db="EMBL/GenBank/DDBJ databases">
        <title>Halocaridina rubra genome assembly.</title>
        <authorList>
            <person name="Smith C."/>
        </authorList>
    </citation>
    <scope>NUCLEOTIDE SEQUENCE [LARGE SCALE GENOMIC DNA]</scope>
    <source>
        <strain evidence="11">EP-1</strain>
        <tissue evidence="11">Whole</tissue>
    </source>
</reference>
<accession>A0AAN9AHE6</accession>
<comment type="subcellular location">
    <subcellularLocation>
        <location evidence="1">Membrane</location>
        <topology evidence="1">Multi-pass membrane protein</topology>
    </subcellularLocation>
</comment>